<dbReference type="GO" id="GO:0005524">
    <property type="term" value="F:ATP binding"/>
    <property type="evidence" value="ECO:0007669"/>
    <property type="project" value="UniProtKB-UniRule"/>
</dbReference>
<dbReference type="GO" id="GO:0006355">
    <property type="term" value="P:regulation of DNA-templated transcription"/>
    <property type="evidence" value="ECO:0007669"/>
    <property type="project" value="InterPro"/>
</dbReference>
<name>A0AAD8JMP9_9APIA</name>
<gene>
    <name evidence="8" type="ORF">POM88_004345</name>
</gene>
<comment type="subcellular location">
    <subcellularLocation>
        <location evidence="1 4 5">Nucleus</location>
    </subcellularLocation>
</comment>
<keyword evidence="5" id="KW-0804">Transcription</keyword>
<dbReference type="Pfam" id="PF08879">
    <property type="entry name" value="WRC"/>
    <property type="match status" value="1"/>
</dbReference>
<organism evidence="8 9">
    <name type="scientific">Heracleum sosnowskyi</name>
    <dbReference type="NCBI Taxonomy" id="360622"/>
    <lineage>
        <taxon>Eukaryota</taxon>
        <taxon>Viridiplantae</taxon>
        <taxon>Streptophyta</taxon>
        <taxon>Embryophyta</taxon>
        <taxon>Tracheophyta</taxon>
        <taxon>Spermatophyta</taxon>
        <taxon>Magnoliopsida</taxon>
        <taxon>eudicotyledons</taxon>
        <taxon>Gunneridae</taxon>
        <taxon>Pentapetalae</taxon>
        <taxon>asterids</taxon>
        <taxon>campanulids</taxon>
        <taxon>Apiales</taxon>
        <taxon>Apiaceae</taxon>
        <taxon>Apioideae</taxon>
        <taxon>apioid superclade</taxon>
        <taxon>Tordylieae</taxon>
        <taxon>Tordyliinae</taxon>
        <taxon>Heracleum</taxon>
    </lineage>
</organism>
<dbReference type="Pfam" id="PF08880">
    <property type="entry name" value="QLQ"/>
    <property type="match status" value="1"/>
</dbReference>
<evidence type="ECO:0000256" key="4">
    <source>
        <dbReference type="PROSITE-ProRule" id="PRU01002"/>
    </source>
</evidence>
<evidence type="ECO:0000256" key="5">
    <source>
        <dbReference type="RuleBase" id="RU367127"/>
    </source>
</evidence>
<comment type="function">
    <text evidence="5">Transcription activator.</text>
</comment>
<dbReference type="AlphaFoldDB" id="A0AAD8JMP9"/>
<comment type="domain">
    <text evidence="5">The QLQ domain and WRC domain may be involved in protein-protein interaction and DNA-binding, respectively.</text>
</comment>
<dbReference type="InterPro" id="IPR031137">
    <property type="entry name" value="GRF"/>
</dbReference>
<dbReference type="GO" id="GO:0006351">
    <property type="term" value="P:DNA-templated transcription"/>
    <property type="evidence" value="ECO:0007669"/>
    <property type="project" value="UniProtKB-UniRule"/>
</dbReference>
<reference evidence="8" key="1">
    <citation type="submission" date="2023-02" db="EMBL/GenBank/DDBJ databases">
        <title>Genome of toxic invasive species Heracleum sosnowskyi carries increased number of genes despite the absence of recent whole-genome duplications.</title>
        <authorList>
            <person name="Schelkunov M."/>
            <person name="Shtratnikova V."/>
            <person name="Makarenko M."/>
            <person name="Klepikova A."/>
            <person name="Omelchenko D."/>
            <person name="Novikova G."/>
            <person name="Obukhova E."/>
            <person name="Bogdanov V."/>
            <person name="Penin A."/>
            <person name="Logacheva M."/>
        </authorList>
    </citation>
    <scope>NUCLEOTIDE SEQUENCE</scope>
    <source>
        <strain evidence="8">Hsosn_3</strain>
        <tissue evidence="8">Leaf</tissue>
    </source>
</reference>
<dbReference type="Proteomes" id="UP001237642">
    <property type="component" value="Unassembled WGS sequence"/>
</dbReference>
<dbReference type="PANTHER" id="PTHR31602">
    <property type="entry name" value="GROWTH-REGULATING FACTOR 5"/>
    <property type="match status" value="1"/>
</dbReference>
<dbReference type="InterPro" id="IPR014978">
    <property type="entry name" value="Gln-Leu-Gln_QLQ"/>
</dbReference>
<dbReference type="PROSITE" id="PS51667">
    <property type="entry name" value="WRC"/>
    <property type="match status" value="1"/>
</dbReference>
<dbReference type="GO" id="GO:0005634">
    <property type="term" value="C:nucleus"/>
    <property type="evidence" value="ECO:0007669"/>
    <property type="project" value="UniProtKB-SubCell"/>
</dbReference>
<reference evidence="8" key="2">
    <citation type="submission" date="2023-05" db="EMBL/GenBank/DDBJ databases">
        <authorList>
            <person name="Schelkunov M.I."/>
        </authorList>
    </citation>
    <scope>NUCLEOTIDE SEQUENCE</scope>
    <source>
        <strain evidence="8">Hsosn_3</strain>
        <tissue evidence="8">Leaf</tissue>
    </source>
</reference>
<evidence type="ECO:0000256" key="2">
    <source>
        <dbReference type="ARBA" id="ARBA00008122"/>
    </source>
</evidence>
<dbReference type="EMBL" id="JAUIZM010000001">
    <property type="protein sequence ID" value="KAK1404740.1"/>
    <property type="molecule type" value="Genomic_DNA"/>
</dbReference>
<feature type="domain" description="QLQ" evidence="6">
    <location>
        <begin position="75"/>
        <end position="110"/>
    </location>
</feature>
<dbReference type="InterPro" id="IPR014977">
    <property type="entry name" value="WRC_dom"/>
</dbReference>
<evidence type="ECO:0000256" key="1">
    <source>
        <dbReference type="ARBA" id="ARBA00004123"/>
    </source>
</evidence>
<keyword evidence="5" id="KW-0010">Activator</keyword>
<accession>A0AAD8JMP9</accession>
<evidence type="ECO:0000259" key="6">
    <source>
        <dbReference type="PROSITE" id="PS51666"/>
    </source>
</evidence>
<comment type="caution">
    <text evidence="8">The sequence shown here is derived from an EMBL/GenBank/DDBJ whole genome shotgun (WGS) entry which is preliminary data.</text>
</comment>
<protein>
    <recommendedName>
        <fullName evidence="5">Growth-regulating factor</fullName>
    </recommendedName>
</protein>
<evidence type="ECO:0000313" key="8">
    <source>
        <dbReference type="EMBL" id="KAK1404740.1"/>
    </source>
</evidence>
<feature type="domain" description="WRC" evidence="7">
    <location>
        <begin position="147"/>
        <end position="191"/>
    </location>
</feature>
<evidence type="ECO:0000259" key="7">
    <source>
        <dbReference type="PROSITE" id="PS51667"/>
    </source>
</evidence>
<keyword evidence="5" id="KW-0805">Transcription regulation</keyword>
<evidence type="ECO:0000256" key="3">
    <source>
        <dbReference type="ARBA" id="ARBA00023242"/>
    </source>
</evidence>
<evidence type="ECO:0000313" key="9">
    <source>
        <dbReference type="Proteomes" id="UP001237642"/>
    </source>
</evidence>
<proteinExistence type="inferred from homology"/>
<keyword evidence="9" id="KW-1185">Reference proteome</keyword>
<dbReference type="GO" id="GO:0099402">
    <property type="term" value="P:plant organ development"/>
    <property type="evidence" value="ECO:0007669"/>
    <property type="project" value="UniProtKB-ARBA"/>
</dbReference>
<feature type="short sequence motif" description="Bipartite nuclear localization signal" evidence="4">
    <location>
        <begin position="180"/>
        <end position="187"/>
    </location>
</feature>
<dbReference type="PROSITE" id="PS51666">
    <property type="entry name" value="QLQ"/>
    <property type="match status" value="1"/>
</dbReference>
<dbReference type="PANTHER" id="PTHR31602:SF63">
    <property type="entry name" value="GROWTH-REGULATING FACTOR 3"/>
    <property type="match status" value="1"/>
</dbReference>
<dbReference type="SMART" id="SM00951">
    <property type="entry name" value="QLQ"/>
    <property type="match status" value="1"/>
</dbReference>
<sequence>MELQLKTEQDANLPGLFLSHDHHLSSLALSLFAPDDEPKCIKLSTTTNLSALSTTSATSLASYEYGKKQGMGRSYFSMEQWQELKLQALIFKHIISGATIPPQLLHLLITNKSFSLSSLSSPYYQHQLPLQHYRPACMQSRGKGAMDPEPGRCRRTDGKKWRCSKEAVAGHKYCDRHVYRGRNRSRKPVEIPTQKPTAKPNSALSIFSSATCDNDNGSEGLFKSNIKSPIAAEPWTFIGGRSTSFPLSRPSHSFDLLHFNQRSAESITETKGLFRIHKDSSGVDRSDSQTRRHSFDDWARAIQEPRNTINNASLGTSLSISVPGIDPKSDVSLKLSTGIRCDHESGCGKGNGERERSQLHWGTTWGGNQMGGPLAEAFGHLRRL</sequence>
<feature type="short sequence motif" description="Bipartite nuclear localization signal" evidence="4">
    <location>
        <begin position="152"/>
        <end position="162"/>
    </location>
</feature>
<comment type="similarity">
    <text evidence="2 5">Belongs to the GRF family.</text>
</comment>
<keyword evidence="3 4" id="KW-0539">Nucleus</keyword>